<sequence length="70" mass="8243">MIAVARFPLRGNTANNQLERPRATLVQASHRDRRLFDPLAFIRYVQIEKLYAYGDHTLRNSVPRIMRAYL</sequence>
<dbReference type="HOGENOM" id="CLU_2754876_0_0_6"/>
<dbReference type="AlphaFoldDB" id="W0MYL8"/>
<dbReference type="EMBL" id="CP007014">
    <property type="protein sequence ID" value="AHG43522.1"/>
    <property type="molecule type" value="Genomic_DNA"/>
</dbReference>
<organism evidence="1 2">
    <name type="scientific">Pseudomonas syringae CC1557</name>
    <dbReference type="NCBI Taxonomy" id="1357279"/>
    <lineage>
        <taxon>Bacteria</taxon>
        <taxon>Pseudomonadati</taxon>
        <taxon>Pseudomonadota</taxon>
        <taxon>Gammaproteobacteria</taxon>
        <taxon>Pseudomonadales</taxon>
        <taxon>Pseudomonadaceae</taxon>
        <taxon>Pseudomonas</taxon>
        <taxon>Pseudomonas syringae</taxon>
    </lineage>
</organism>
<dbReference type="KEGG" id="psyr:N018_07750"/>
<accession>W0MYL8</accession>
<protein>
    <submittedName>
        <fullName evidence="1">Uncharacterized protein</fullName>
    </submittedName>
</protein>
<proteinExistence type="predicted"/>
<dbReference type="Proteomes" id="UP000019089">
    <property type="component" value="Chromosome"/>
</dbReference>
<evidence type="ECO:0000313" key="1">
    <source>
        <dbReference type="EMBL" id="AHG43522.1"/>
    </source>
</evidence>
<reference evidence="1 2" key="1">
    <citation type="submission" date="2013-12" db="EMBL/GenBank/DDBJ databases">
        <title>Interactions Between Genome Architecture and Virulence Genes in Pseudomonas syringae, strain CC1557 as a model.</title>
        <authorList>
            <person name="Baltrus D."/>
            <person name="Hockett K."/>
            <person name="Karlsrud E."/>
            <person name="Dougherty K."/>
            <person name="Nishimura M."/>
        </authorList>
    </citation>
    <scope>NUCLEOTIDE SEQUENCE [LARGE SCALE GENOMIC DNA]</scope>
    <source>
        <strain evidence="1 2">CC1557</strain>
    </source>
</reference>
<evidence type="ECO:0000313" key="2">
    <source>
        <dbReference type="Proteomes" id="UP000019089"/>
    </source>
</evidence>
<name>W0MYL8_PSESX</name>
<gene>
    <name evidence="1" type="ORF">N018_07750</name>
</gene>